<evidence type="ECO:0000313" key="6">
    <source>
        <dbReference type="Proteomes" id="UP001214628"/>
    </source>
</evidence>
<sequence>MTEGSTEGVFSLVGQNLKLDTKEDIAPYLHQLEKLGPLYEVHLGGNTLGVGACTALAEVLRTKTQLKVADFADIFTGRLITEIPDALRALCDALVEHTELQEINLSDNAFGGRSAEPMVNFLTHNHAFHTLKLSNNGLGVTGGKIVAQALSAAAQELKSLEKPSQLRAVICGRNRLENGSAEDWANAFAAHGTLQEVRMYQNGIRMEGVEALCEGLAKCSSLQVLDLQDNTVTLRGARAIAAAIPNWPQLRVLNLSDCLVKSKGGHLVFDALHVHGKSLEALHLQYCDLNRDALSKLGKAIHTNLEQLSLLEINGNFAEEDDDAIVQISEALTKWGHSDALDELDEMDPDGEEDEEDELLEEDDAAENEDIGEQPDKDADALAEEMAKTHIK</sequence>
<dbReference type="GO" id="GO:0031267">
    <property type="term" value="F:small GTPase binding"/>
    <property type="evidence" value="ECO:0007669"/>
    <property type="project" value="TreeGrafter"/>
</dbReference>
<gene>
    <name evidence="5" type="primary">rna1</name>
    <name evidence="5" type="ORF">MPSI1_001165</name>
</gene>
<dbReference type="Gene3D" id="3.80.10.10">
    <property type="entry name" value="Ribonuclease Inhibitor"/>
    <property type="match status" value="1"/>
</dbReference>
<dbReference type="InterPro" id="IPR032675">
    <property type="entry name" value="LRR_dom_sf"/>
</dbReference>
<protein>
    <submittedName>
        <fullName evidence="5">Ran GAP Rna1</fullName>
    </submittedName>
</protein>
<reference evidence="5" key="1">
    <citation type="submission" date="2023-02" db="EMBL/GenBank/DDBJ databases">
        <title>Mating type loci evolution in Malassezia.</title>
        <authorList>
            <person name="Coelho M.A."/>
        </authorList>
    </citation>
    <scope>NUCLEOTIDE SEQUENCE</scope>
    <source>
        <strain evidence="5">CBS 14136</strain>
    </source>
</reference>
<dbReference type="GO" id="GO:0006913">
    <property type="term" value="P:nucleocytoplasmic transport"/>
    <property type="evidence" value="ECO:0007669"/>
    <property type="project" value="TreeGrafter"/>
</dbReference>
<dbReference type="CDD" id="cd00116">
    <property type="entry name" value="LRR_RI"/>
    <property type="match status" value="1"/>
</dbReference>
<dbReference type="Pfam" id="PF13516">
    <property type="entry name" value="LRR_6"/>
    <property type="match status" value="1"/>
</dbReference>
<dbReference type="GO" id="GO:0005634">
    <property type="term" value="C:nucleus"/>
    <property type="evidence" value="ECO:0007669"/>
    <property type="project" value="TreeGrafter"/>
</dbReference>
<name>A0AAF0F4N1_9BASI</name>
<evidence type="ECO:0000256" key="1">
    <source>
        <dbReference type="ARBA" id="ARBA00022468"/>
    </source>
</evidence>
<dbReference type="GO" id="GO:0048471">
    <property type="term" value="C:perinuclear region of cytoplasm"/>
    <property type="evidence" value="ECO:0007669"/>
    <property type="project" value="TreeGrafter"/>
</dbReference>
<accession>A0AAF0F4N1</accession>
<evidence type="ECO:0000256" key="4">
    <source>
        <dbReference type="SAM" id="MobiDB-lite"/>
    </source>
</evidence>
<dbReference type="PANTHER" id="PTHR24113:SF12">
    <property type="entry name" value="RAN GTPASE-ACTIVATING PROTEIN 1"/>
    <property type="match status" value="1"/>
</dbReference>
<feature type="region of interest" description="Disordered" evidence="4">
    <location>
        <begin position="339"/>
        <end position="392"/>
    </location>
</feature>
<proteinExistence type="predicted"/>
<organism evidence="5 6">
    <name type="scientific">Malassezia psittaci</name>
    <dbReference type="NCBI Taxonomy" id="1821823"/>
    <lineage>
        <taxon>Eukaryota</taxon>
        <taxon>Fungi</taxon>
        <taxon>Dikarya</taxon>
        <taxon>Basidiomycota</taxon>
        <taxon>Ustilaginomycotina</taxon>
        <taxon>Malasseziomycetes</taxon>
        <taxon>Malasseziales</taxon>
        <taxon>Malasseziaceae</taxon>
        <taxon>Malassezia</taxon>
    </lineage>
</organism>
<keyword evidence="2" id="KW-0433">Leucine-rich repeat</keyword>
<evidence type="ECO:0000256" key="3">
    <source>
        <dbReference type="ARBA" id="ARBA00022737"/>
    </source>
</evidence>
<dbReference type="Proteomes" id="UP001214628">
    <property type="component" value="Chromosome 1"/>
</dbReference>
<dbReference type="GO" id="GO:0005096">
    <property type="term" value="F:GTPase activator activity"/>
    <property type="evidence" value="ECO:0007669"/>
    <property type="project" value="UniProtKB-KW"/>
</dbReference>
<dbReference type="GO" id="GO:0005829">
    <property type="term" value="C:cytosol"/>
    <property type="evidence" value="ECO:0007669"/>
    <property type="project" value="TreeGrafter"/>
</dbReference>
<feature type="compositionally biased region" description="Basic and acidic residues" evidence="4">
    <location>
        <begin position="374"/>
        <end position="392"/>
    </location>
</feature>
<dbReference type="SMART" id="SM00368">
    <property type="entry name" value="LRR_RI"/>
    <property type="match status" value="7"/>
</dbReference>
<keyword evidence="1" id="KW-0343">GTPase activation</keyword>
<dbReference type="PANTHER" id="PTHR24113">
    <property type="entry name" value="RAN GTPASE-ACTIVATING PROTEIN 1"/>
    <property type="match status" value="1"/>
</dbReference>
<evidence type="ECO:0000313" key="5">
    <source>
        <dbReference type="EMBL" id="WFD42520.1"/>
    </source>
</evidence>
<evidence type="ECO:0000256" key="2">
    <source>
        <dbReference type="ARBA" id="ARBA00022614"/>
    </source>
</evidence>
<keyword evidence="3" id="KW-0677">Repeat</keyword>
<feature type="compositionally biased region" description="Acidic residues" evidence="4">
    <location>
        <begin position="341"/>
        <end position="373"/>
    </location>
</feature>
<dbReference type="InterPro" id="IPR001611">
    <property type="entry name" value="Leu-rich_rpt"/>
</dbReference>
<dbReference type="AlphaFoldDB" id="A0AAF0F4N1"/>
<dbReference type="SUPFAM" id="SSF52047">
    <property type="entry name" value="RNI-like"/>
    <property type="match status" value="1"/>
</dbReference>
<keyword evidence="6" id="KW-1185">Reference proteome</keyword>
<dbReference type="EMBL" id="CP118375">
    <property type="protein sequence ID" value="WFD42520.1"/>
    <property type="molecule type" value="Genomic_DNA"/>
</dbReference>
<dbReference type="InterPro" id="IPR027038">
    <property type="entry name" value="RanGap"/>
</dbReference>